<dbReference type="GO" id="GO:0046513">
    <property type="term" value="P:ceramide biosynthetic process"/>
    <property type="evidence" value="ECO:0007669"/>
    <property type="project" value="TreeGrafter"/>
</dbReference>
<evidence type="ECO:0000256" key="18">
    <source>
        <dbReference type="RuleBase" id="RU003693"/>
    </source>
</evidence>
<dbReference type="GeneID" id="110986243"/>
<keyword evidence="21" id="KW-1185">Reference proteome</keyword>
<dbReference type="GO" id="GO:0004758">
    <property type="term" value="F:serine C-palmitoyltransferase activity"/>
    <property type="evidence" value="ECO:0007669"/>
    <property type="project" value="UniProtKB-EC"/>
</dbReference>
<evidence type="ECO:0000256" key="4">
    <source>
        <dbReference type="ARBA" id="ARBA00004760"/>
    </source>
</evidence>
<sequence>MKARYTPCFNNYKANMVFLRGATTTMQKPECEVDKNGAVAGVKMANGFDGCSSAVRNGAVHGMMMANGNGVHNAGLTNTYAVCNGKMNGYAKTESVKPNGTAVRQRPRESKFEEVFEETPLHVAVITYFGFLVLILVGYIKEHLWRLGIMKMPGAQESPKLKDFVPLFSDFVNFFARNIYMRGRDCGHVPIASLPGPEVDIMEYSTPDNNWTLNFTGRTKRSINLGSYNYLGFAENCGPRSVQVDTITRQYGSGICSPRRELGNLNIHSELDHLVSRFTGKEDAVTFAMGFATNALNMPTLIGKGCLVVSDKLNHASIVLGARLSGAVVRIFEHNDMESLEKVLRNAVVDGQPRSHRPWKKILIVVEGIYSMEGSIVCLPKVVALKKKYKCYLYLDEAHSIGAMGRTGRGIVEYFGVNPDDVDVMMGTFSKSFGACGGYLAGSKDLIAWIRSKSHSAAYGSPMAPPVVQQVIASMRTIMGEDGTSIGSNRISRLAWNTQYFRHHLREMGFIFYGNQDSPVIPIVICVPAKVPAFSRMCRKRGLGIVVCVFPATPLVESRARICLSASHTKEMLDKALEIISEVGDLLSCKLSKLPKPPPREWTDQPPLVED</sequence>
<comment type="subcellular location">
    <subcellularLocation>
        <location evidence="2">Endoplasmic reticulum</location>
    </subcellularLocation>
    <subcellularLocation>
        <location evidence="3">Membrane</location>
    </subcellularLocation>
</comment>
<comment type="pathway">
    <text evidence="5">Sphingolipid metabolism.</text>
</comment>
<keyword evidence="10" id="KW-0256">Endoplasmic reticulum</keyword>
<dbReference type="InterPro" id="IPR015422">
    <property type="entry name" value="PyrdxlP-dep_Trfase_small"/>
</dbReference>
<evidence type="ECO:0000256" key="11">
    <source>
        <dbReference type="ARBA" id="ARBA00022898"/>
    </source>
</evidence>
<comment type="pathway">
    <text evidence="4">Lipid metabolism; sphingolipid metabolism.</text>
</comment>
<keyword evidence="8" id="KW-0808">Transferase</keyword>
<evidence type="ECO:0000256" key="7">
    <source>
        <dbReference type="ARBA" id="ARBA00013220"/>
    </source>
</evidence>
<evidence type="ECO:0000313" key="22">
    <source>
        <dbReference type="RefSeq" id="XP_022103665.1"/>
    </source>
</evidence>
<evidence type="ECO:0000256" key="3">
    <source>
        <dbReference type="ARBA" id="ARBA00004370"/>
    </source>
</evidence>
<dbReference type="InterPro" id="IPR004839">
    <property type="entry name" value="Aminotransferase_I/II_large"/>
</dbReference>
<proteinExistence type="inferred from homology"/>
<feature type="transmembrane region" description="Helical" evidence="19">
    <location>
        <begin position="121"/>
        <end position="140"/>
    </location>
</feature>
<dbReference type="InterPro" id="IPR050087">
    <property type="entry name" value="AON_synthase_class-II"/>
</dbReference>
<evidence type="ECO:0000256" key="8">
    <source>
        <dbReference type="ARBA" id="ARBA00022679"/>
    </source>
</evidence>
<comment type="catalytic activity">
    <reaction evidence="17">
        <text>L-serine + hexadecanoyl-CoA + H(+) = 3-oxosphinganine + CO2 + CoA</text>
        <dbReference type="Rhea" id="RHEA:14761"/>
        <dbReference type="ChEBI" id="CHEBI:15378"/>
        <dbReference type="ChEBI" id="CHEBI:16526"/>
        <dbReference type="ChEBI" id="CHEBI:33384"/>
        <dbReference type="ChEBI" id="CHEBI:57287"/>
        <dbReference type="ChEBI" id="CHEBI:57379"/>
        <dbReference type="ChEBI" id="CHEBI:58299"/>
        <dbReference type="EC" id="2.3.1.50"/>
    </reaction>
</comment>
<evidence type="ECO:0000256" key="2">
    <source>
        <dbReference type="ARBA" id="ARBA00004240"/>
    </source>
</evidence>
<evidence type="ECO:0000256" key="17">
    <source>
        <dbReference type="ARBA" id="ARBA00048528"/>
    </source>
</evidence>
<dbReference type="OrthoDB" id="65434at2759"/>
<feature type="domain" description="Aminotransferase class I/classII large" evidence="20">
    <location>
        <begin position="222"/>
        <end position="580"/>
    </location>
</feature>
<dbReference type="CDD" id="cd06454">
    <property type="entry name" value="KBL_like"/>
    <property type="match status" value="1"/>
</dbReference>
<dbReference type="FunFam" id="3.40.640.10:FF:000047">
    <property type="entry name" value="serine palmitoyltransferase 2 isoform X1"/>
    <property type="match status" value="1"/>
</dbReference>
<keyword evidence="12" id="KW-0746">Sphingolipid metabolism</keyword>
<evidence type="ECO:0000256" key="1">
    <source>
        <dbReference type="ARBA" id="ARBA00001933"/>
    </source>
</evidence>
<evidence type="ECO:0000256" key="10">
    <source>
        <dbReference type="ARBA" id="ARBA00022824"/>
    </source>
</evidence>
<dbReference type="PANTHER" id="PTHR13693:SF3">
    <property type="entry name" value="LD36009P"/>
    <property type="match status" value="1"/>
</dbReference>
<gene>
    <name evidence="22" type="primary">LOC110986243</name>
</gene>
<evidence type="ECO:0000256" key="12">
    <source>
        <dbReference type="ARBA" id="ARBA00022919"/>
    </source>
</evidence>
<dbReference type="RefSeq" id="XP_022103665.1">
    <property type="nucleotide sequence ID" value="XM_022247973.1"/>
</dbReference>
<dbReference type="InterPro" id="IPR015421">
    <property type="entry name" value="PyrdxlP-dep_Trfase_major"/>
</dbReference>
<dbReference type="KEGG" id="aplc:110986243"/>
<dbReference type="GO" id="GO:0005783">
    <property type="term" value="C:endoplasmic reticulum"/>
    <property type="evidence" value="ECO:0007669"/>
    <property type="project" value="UniProtKB-SubCell"/>
</dbReference>
<comment type="similarity">
    <text evidence="6 18">Belongs to the class-II pyridoxal-phosphate-dependent aminotransferase family.</text>
</comment>
<dbReference type="EC" id="2.3.1.50" evidence="7"/>
<evidence type="ECO:0000256" key="19">
    <source>
        <dbReference type="SAM" id="Phobius"/>
    </source>
</evidence>
<evidence type="ECO:0000256" key="16">
    <source>
        <dbReference type="ARBA" id="ARBA00023315"/>
    </source>
</evidence>
<keyword evidence="9 19" id="KW-0812">Transmembrane</keyword>
<dbReference type="InterPro" id="IPR015424">
    <property type="entry name" value="PyrdxlP-dep_Trfase"/>
</dbReference>
<reference evidence="22" key="1">
    <citation type="submission" date="2025-08" db="UniProtKB">
        <authorList>
            <consortium name="RefSeq"/>
        </authorList>
    </citation>
    <scope>IDENTIFICATION</scope>
</reference>
<dbReference type="GO" id="GO:0046512">
    <property type="term" value="P:sphingosine biosynthetic process"/>
    <property type="evidence" value="ECO:0007669"/>
    <property type="project" value="TreeGrafter"/>
</dbReference>
<dbReference type="PANTHER" id="PTHR13693">
    <property type="entry name" value="CLASS II AMINOTRANSFERASE/8-AMINO-7-OXONONANOATE SYNTHASE"/>
    <property type="match status" value="1"/>
</dbReference>
<accession>A0A8B7ZFM5</accession>
<comment type="cofactor">
    <cofactor evidence="1 18">
        <name>pyridoxal 5'-phosphate</name>
        <dbReference type="ChEBI" id="CHEBI:597326"/>
    </cofactor>
</comment>
<evidence type="ECO:0000259" key="20">
    <source>
        <dbReference type="Pfam" id="PF00155"/>
    </source>
</evidence>
<evidence type="ECO:0000256" key="13">
    <source>
        <dbReference type="ARBA" id="ARBA00022989"/>
    </source>
</evidence>
<evidence type="ECO:0000256" key="9">
    <source>
        <dbReference type="ARBA" id="ARBA00022692"/>
    </source>
</evidence>
<keyword evidence="15 19" id="KW-0472">Membrane</keyword>
<keyword evidence="16" id="KW-0012">Acyltransferase</keyword>
<keyword evidence="13 19" id="KW-1133">Transmembrane helix</keyword>
<dbReference type="GO" id="GO:0016020">
    <property type="term" value="C:membrane"/>
    <property type="evidence" value="ECO:0007669"/>
    <property type="project" value="UniProtKB-SubCell"/>
</dbReference>
<keyword evidence="14" id="KW-0443">Lipid metabolism</keyword>
<evidence type="ECO:0000256" key="6">
    <source>
        <dbReference type="ARBA" id="ARBA00008392"/>
    </source>
</evidence>
<evidence type="ECO:0000256" key="15">
    <source>
        <dbReference type="ARBA" id="ARBA00023136"/>
    </source>
</evidence>
<dbReference type="InterPro" id="IPR001917">
    <property type="entry name" value="Aminotrans_II_pyridoxalP_BS"/>
</dbReference>
<dbReference type="PROSITE" id="PS00599">
    <property type="entry name" value="AA_TRANSFER_CLASS_2"/>
    <property type="match status" value="1"/>
</dbReference>
<protein>
    <recommendedName>
        <fullName evidence="7">serine C-palmitoyltransferase</fullName>
        <ecNumber evidence="7">2.3.1.50</ecNumber>
    </recommendedName>
</protein>
<name>A0A8B7ZFM5_ACAPL</name>
<dbReference type="Gene3D" id="3.40.640.10">
    <property type="entry name" value="Type I PLP-dependent aspartate aminotransferase-like (Major domain)"/>
    <property type="match status" value="1"/>
</dbReference>
<keyword evidence="11 18" id="KW-0663">Pyridoxal phosphate</keyword>
<organism evidence="21 22">
    <name type="scientific">Acanthaster planci</name>
    <name type="common">Crown-of-thorns starfish</name>
    <dbReference type="NCBI Taxonomy" id="133434"/>
    <lineage>
        <taxon>Eukaryota</taxon>
        <taxon>Metazoa</taxon>
        <taxon>Echinodermata</taxon>
        <taxon>Eleutherozoa</taxon>
        <taxon>Asterozoa</taxon>
        <taxon>Asteroidea</taxon>
        <taxon>Valvatacea</taxon>
        <taxon>Valvatida</taxon>
        <taxon>Acanthasteridae</taxon>
        <taxon>Acanthaster</taxon>
    </lineage>
</organism>
<dbReference type="AlphaFoldDB" id="A0A8B7ZFM5"/>
<dbReference type="Proteomes" id="UP000694845">
    <property type="component" value="Unplaced"/>
</dbReference>
<dbReference type="SUPFAM" id="SSF53383">
    <property type="entry name" value="PLP-dependent transferases"/>
    <property type="match status" value="1"/>
</dbReference>
<evidence type="ECO:0000256" key="5">
    <source>
        <dbReference type="ARBA" id="ARBA00004991"/>
    </source>
</evidence>
<dbReference type="Pfam" id="PF00155">
    <property type="entry name" value="Aminotran_1_2"/>
    <property type="match status" value="1"/>
</dbReference>
<evidence type="ECO:0000256" key="14">
    <source>
        <dbReference type="ARBA" id="ARBA00023098"/>
    </source>
</evidence>
<dbReference type="GO" id="GO:0017059">
    <property type="term" value="C:serine palmitoyltransferase complex"/>
    <property type="evidence" value="ECO:0007669"/>
    <property type="project" value="TreeGrafter"/>
</dbReference>
<dbReference type="Gene3D" id="3.90.1150.10">
    <property type="entry name" value="Aspartate Aminotransferase, domain 1"/>
    <property type="match status" value="1"/>
</dbReference>
<evidence type="ECO:0000313" key="21">
    <source>
        <dbReference type="Proteomes" id="UP000694845"/>
    </source>
</evidence>
<dbReference type="GO" id="GO:0030170">
    <property type="term" value="F:pyridoxal phosphate binding"/>
    <property type="evidence" value="ECO:0007669"/>
    <property type="project" value="InterPro"/>
</dbReference>